<dbReference type="EMBL" id="WOEY01000116">
    <property type="protein sequence ID" value="NPT45361.1"/>
    <property type="molecule type" value="Genomic_DNA"/>
</dbReference>
<accession>A0ABX2BZ87</accession>
<dbReference type="Proteomes" id="UP000652198">
    <property type="component" value="Unassembled WGS sequence"/>
</dbReference>
<protein>
    <submittedName>
        <fullName evidence="1">Uncharacterized protein</fullName>
    </submittedName>
</protein>
<comment type="caution">
    <text evidence="1">The sequence shown here is derived from an EMBL/GenBank/DDBJ whole genome shotgun (WGS) entry which is preliminary data.</text>
</comment>
<organism evidence="1 2">
    <name type="scientific">Paraburkholderia solitsugae</name>
    <dbReference type="NCBI Taxonomy" id="2675748"/>
    <lineage>
        <taxon>Bacteria</taxon>
        <taxon>Pseudomonadati</taxon>
        <taxon>Pseudomonadota</taxon>
        <taxon>Betaproteobacteria</taxon>
        <taxon>Burkholderiales</taxon>
        <taxon>Burkholderiaceae</taxon>
        <taxon>Paraburkholderia</taxon>
    </lineage>
</organism>
<keyword evidence="2" id="KW-1185">Reference proteome</keyword>
<dbReference type="RefSeq" id="WP_172315664.1">
    <property type="nucleotide sequence ID" value="NZ_WOEY01000116.1"/>
</dbReference>
<evidence type="ECO:0000313" key="1">
    <source>
        <dbReference type="EMBL" id="NPT45361.1"/>
    </source>
</evidence>
<reference evidence="1 2" key="1">
    <citation type="submission" date="2019-11" db="EMBL/GenBank/DDBJ databases">
        <title>Metabolism of dissolved organic matter in forest soils.</title>
        <authorList>
            <person name="Cyle K.T."/>
            <person name="Wilhelm R.C."/>
            <person name="Martinez C.E."/>
        </authorList>
    </citation>
    <scope>NUCLEOTIDE SEQUENCE [LARGE SCALE GENOMIC DNA]</scope>
    <source>
        <strain evidence="1 2">1N</strain>
    </source>
</reference>
<proteinExistence type="predicted"/>
<evidence type="ECO:0000313" key="2">
    <source>
        <dbReference type="Proteomes" id="UP000652198"/>
    </source>
</evidence>
<dbReference type="Gene3D" id="3.40.190.10">
    <property type="entry name" value="Periplasmic binding protein-like II"/>
    <property type="match status" value="1"/>
</dbReference>
<gene>
    <name evidence="1" type="ORF">GNZ12_29390</name>
</gene>
<sequence>MASDSSKGPISGAGSACAKASLAEVWKFSCLDDTTQVAVSGRMKSNSTEVLREAVLDDAGIAPRATDDCTVAVFCATR</sequence>
<name>A0ABX2BZ87_9BURK</name>